<name>A0ABN9S0N5_9DINO</name>
<evidence type="ECO:0000313" key="2">
    <source>
        <dbReference type="EMBL" id="CAK0825264.1"/>
    </source>
</evidence>
<feature type="compositionally biased region" description="Low complexity" evidence="1">
    <location>
        <begin position="145"/>
        <end position="164"/>
    </location>
</feature>
<evidence type="ECO:0000256" key="1">
    <source>
        <dbReference type="SAM" id="MobiDB-lite"/>
    </source>
</evidence>
<keyword evidence="3" id="KW-1185">Reference proteome</keyword>
<dbReference type="EMBL" id="CAUYUJ010008890">
    <property type="protein sequence ID" value="CAK0825264.1"/>
    <property type="molecule type" value="Genomic_DNA"/>
</dbReference>
<feature type="region of interest" description="Disordered" evidence="1">
    <location>
        <begin position="145"/>
        <end position="178"/>
    </location>
</feature>
<reference evidence="2" key="1">
    <citation type="submission" date="2023-10" db="EMBL/GenBank/DDBJ databases">
        <authorList>
            <person name="Chen Y."/>
            <person name="Shah S."/>
            <person name="Dougan E. K."/>
            <person name="Thang M."/>
            <person name="Chan C."/>
        </authorList>
    </citation>
    <scope>NUCLEOTIDE SEQUENCE [LARGE SCALE GENOMIC DNA]</scope>
</reference>
<organism evidence="2 3">
    <name type="scientific">Prorocentrum cordatum</name>
    <dbReference type="NCBI Taxonomy" id="2364126"/>
    <lineage>
        <taxon>Eukaryota</taxon>
        <taxon>Sar</taxon>
        <taxon>Alveolata</taxon>
        <taxon>Dinophyceae</taxon>
        <taxon>Prorocentrales</taxon>
        <taxon>Prorocentraceae</taxon>
        <taxon>Prorocentrum</taxon>
    </lineage>
</organism>
<sequence length="374" mass="39111">MEDEPNPWRGWTSETGLLFPPSLFRSLSPLLLHASSRRSVCHCGNLVPNRSHSAEPVLDLTSNIVCSAFCCHWSEFVGVPVKAVRAAWQVSEGARAKHVLPAGRAAPGSRGRGACASGQSTSAEWLRLPVALQGGLGFWRVSSSAEAGGRPPGSSGRRVRVSPSTEVGGRLAEGSGVKSGTEALLDSGLLESGKDLEVRWLRGLDAAATLVLAFKVERRQWPGIGRDRTIGVMGAARSKVVVAAADLPETLALEKCAQLAHERSELLLAETRDRSRLNHPCQKPALPRSALAVPSSVCPGDTVGPNLCFDTCGCCCGFGRPRAAQDAFPCCSRCGCGCRRGFGCGCGCPRAARHVFPSSGCGRGCGCGCGCGCG</sequence>
<proteinExistence type="predicted"/>
<comment type="caution">
    <text evidence="2">The sequence shown here is derived from an EMBL/GenBank/DDBJ whole genome shotgun (WGS) entry which is preliminary data.</text>
</comment>
<protein>
    <submittedName>
        <fullName evidence="2">Uncharacterized protein</fullName>
    </submittedName>
</protein>
<evidence type="ECO:0000313" key="3">
    <source>
        <dbReference type="Proteomes" id="UP001189429"/>
    </source>
</evidence>
<accession>A0ABN9S0N5</accession>
<dbReference type="Proteomes" id="UP001189429">
    <property type="component" value="Unassembled WGS sequence"/>
</dbReference>
<gene>
    <name evidence="2" type="ORF">PCOR1329_LOCUS25430</name>
</gene>